<dbReference type="EMBL" id="QGNW01000093">
    <property type="protein sequence ID" value="RVW98393.1"/>
    <property type="molecule type" value="Genomic_DNA"/>
</dbReference>
<protein>
    <submittedName>
        <fullName evidence="2">Uncharacterized protein</fullName>
    </submittedName>
</protein>
<dbReference type="AlphaFoldDB" id="A0A438INV2"/>
<feature type="compositionally biased region" description="Low complexity" evidence="1">
    <location>
        <begin position="435"/>
        <end position="450"/>
    </location>
</feature>
<evidence type="ECO:0000256" key="1">
    <source>
        <dbReference type="SAM" id="MobiDB-lite"/>
    </source>
</evidence>
<proteinExistence type="predicted"/>
<name>A0A438INV2_VITVI</name>
<organism evidence="2 3">
    <name type="scientific">Vitis vinifera</name>
    <name type="common">Grape</name>
    <dbReference type="NCBI Taxonomy" id="29760"/>
    <lineage>
        <taxon>Eukaryota</taxon>
        <taxon>Viridiplantae</taxon>
        <taxon>Streptophyta</taxon>
        <taxon>Embryophyta</taxon>
        <taxon>Tracheophyta</taxon>
        <taxon>Spermatophyta</taxon>
        <taxon>Magnoliopsida</taxon>
        <taxon>eudicotyledons</taxon>
        <taxon>Gunneridae</taxon>
        <taxon>Pentapetalae</taxon>
        <taxon>rosids</taxon>
        <taxon>Vitales</taxon>
        <taxon>Vitaceae</taxon>
        <taxon>Viteae</taxon>
        <taxon>Vitis</taxon>
    </lineage>
</organism>
<dbReference type="PANTHER" id="PTHR34427:SF5">
    <property type="entry name" value="DUF4283 DOMAIN-CONTAINING PROTEIN"/>
    <property type="match status" value="1"/>
</dbReference>
<gene>
    <name evidence="2" type="ORF">CK203_026881</name>
</gene>
<feature type="compositionally biased region" description="Basic and acidic residues" evidence="1">
    <location>
        <begin position="1"/>
        <end position="15"/>
    </location>
</feature>
<dbReference type="PANTHER" id="PTHR34427">
    <property type="entry name" value="DUF4283 DOMAIN PROTEIN"/>
    <property type="match status" value="1"/>
</dbReference>
<evidence type="ECO:0000313" key="3">
    <source>
        <dbReference type="Proteomes" id="UP000288805"/>
    </source>
</evidence>
<reference evidence="2 3" key="1">
    <citation type="journal article" date="2018" name="PLoS Genet.">
        <title>Population sequencing reveals clonal diversity and ancestral inbreeding in the grapevine cultivar Chardonnay.</title>
        <authorList>
            <person name="Roach M.J."/>
            <person name="Johnson D.L."/>
            <person name="Bohlmann J."/>
            <person name="van Vuuren H.J."/>
            <person name="Jones S.J."/>
            <person name="Pretorius I.S."/>
            <person name="Schmidt S.A."/>
            <person name="Borneman A.R."/>
        </authorList>
    </citation>
    <scope>NUCLEOTIDE SEQUENCE [LARGE SCALE GENOMIC DNA]</scope>
    <source>
        <strain evidence="3">cv. Chardonnay</strain>
        <tissue evidence="2">Leaf</tissue>
    </source>
</reference>
<dbReference type="Proteomes" id="UP000288805">
    <property type="component" value="Unassembled WGS sequence"/>
</dbReference>
<comment type="caution">
    <text evidence="2">The sequence shown here is derived from an EMBL/GenBank/DDBJ whole genome shotgun (WGS) entry which is preliminary data.</text>
</comment>
<sequence>MEESERERTGERESESDGGEQVNLCASEGAESNVRSKPRNSLRKSSFEVELKTFEIEVEKKKGKVQVIIVERKRGVSSWVKMGPESLGLFVESLDLCIKDTRTGKWVRNWKKRGRIYLLLCDENKGGMLHPSGCRGSGEEKVQHLYPQRKRSERGLGFNGGDASSLGVATMRKESQKDEAMPSVPILGKSYAEVVKLQNRKGRSVARVEVNHKDLNRNLKRGKVLLEFEMVVEAEKALNLGGILVGRTFLQLEKWSPKTGCLMEGEKKNEAWVRIVGLPISLWDWASLERILVKLNGEEIPSVVEIGVEGVCYSLTLWWEVRLIMRLLPTEKRGKNSGAEGEVEGDVSAPAGKCVLEEVDNARIETHLQSADGTRGQTGGSGLHLAQSWGLVGSLVGAQEGLQLIGEPIKLGLSEALRSSDLGSGPVGLDPVLSPAPKAGSSSTGPSSLEGSRRVKALEAFGAPGPARMDDCRGPSQSLVGSFGVALPLKQIEEELYSVERSRTDIALIEEASRETSQRETPLRMLLTLGPIEEENVSRWELTEVNNGCNENCGKELCLVQSMPREGKGWEEDS</sequence>
<feature type="region of interest" description="Disordered" evidence="1">
    <location>
        <begin position="428"/>
        <end position="452"/>
    </location>
</feature>
<accession>A0A438INV2</accession>
<evidence type="ECO:0000313" key="2">
    <source>
        <dbReference type="EMBL" id="RVW98393.1"/>
    </source>
</evidence>
<feature type="region of interest" description="Disordered" evidence="1">
    <location>
        <begin position="1"/>
        <end position="39"/>
    </location>
</feature>